<dbReference type="GeneID" id="108668777"/>
<evidence type="ECO:0000313" key="2">
    <source>
        <dbReference type="RefSeq" id="XP_018011520.1"/>
    </source>
</evidence>
<keyword evidence="1" id="KW-1185">Reference proteome</keyword>
<proteinExistence type="predicted"/>
<organism evidence="1 2">
    <name type="scientific">Hyalella azteca</name>
    <name type="common">Amphipod</name>
    <dbReference type="NCBI Taxonomy" id="294128"/>
    <lineage>
        <taxon>Eukaryota</taxon>
        <taxon>Metazoa</taxon>
        <taxon>Ecdysozoa</taxon>
        <taxon>Arthropoda</taxon>
        <taxon>Crustacea</taxon>
        <taxon>Multicrustacea</taxon>
        <taxon>Malacostraca</taxon>
        <taxon>Eumalacostraca</taxon>
        <taxon>Peracarida</taxon>
        <taxon>Amphipoda</taxon>
        <taxon>Senticaudata</taxon>
        <taxon>Talitrida</taxon>
        <taxon>Talitroidea</taxon>
        <taxon>Hyalellidae</taxon>
        <taxon>Hyalella</taxon>
    </lineage>
</organism>
<evidence type="ECO:0000313" key="1">
    <source>
        <dbReference type="Proteomes" id="UP000694843"/>
    </source>
</evidence>
<reference evidence="2" key="1">
    <citation type="submission" date="2025-08" db="UniProtKB">
        <authorList>
            <consortium name="RefSeq"/>
        </authorList>
    </citation>
    <scope>IDENTIFICATION</scope>
    <source>
        <tissue evidence="2">Whole organism</tissue>
    </source>
</reference>
<dbReference type="Proteomes" id="UP000694843">
    <property type="component" value="Unplaced"/>
</dbReference>
<protein>
    <submittedName>
        <fullName evidence="2">Uncharacterized protein LOC108668777</fullName>
    </submittedName>
</protein>
<accession>A0A8B7ND43</accession>
<sequence>MFAVSSLSSLLLSKSSSNHKFRDGISGFSFIIDGKSVNISSSRALGGGSSSTIFFDPRTERETGEVFKISPDQLWETMLCCAEVDGEDLGAVDVYKVPLESSQKSPIEGSVFSVIFDAFHMFVTIRIGRAYWSFERYAEGILVQRSLQADAVIKKSMKEDRVKGFSVLQTRCSESLGVSKKLDTVNDLISVLKEEFKAIISSPFDALLNNCQHFVRKILRQMGFNYNS</sequence>
<dbReference type="OrthoDB" id="6381337at2759"/>
<name>A0A8B7ND43_HYAAZ</name>
<gene>
    <name evidence="2" type="primary">LOC108668777</name>
</gene>
<dbReference type="AlphaFoldDB" id="A0A8B7ND43"/>
<dbReference type="RefSeq" id="XP_018011520.1">
    <property type="nucleotide sequence ID" value="XM_018156031.2"/>
</dbReference>
<dbReference type="KEGG" id="hazt:108668777"/>